<dbReference type="InterPro" id="IPR019156">
    <property type="entry name" value="Ataxin-10_domain"/>
</dbReference>
<dbReference type="PANTHER" id="PTHR13255">
    <property type="entry name" value="ATAXIN-10"/>
    <property type="match status" value="1"/>
</dbReference>
<evidence type="ECO:0000259" key="3">
    <source>
        <dbReference type="Pfam" id="PF09759"/>
    </source>
</evidence>
<evidence type="ECO:0000256" key="1">
    <source>
        <dbReference type="ARBA" id="ARBA00022618"/>
    </source>
</evidence>
<keyword evidence="5" id="KW-1185">Reference proteome</keyword>
<dbReference type="InterPro" id="IPR051374">
    <property type="entry name" value="Ataxin-10/CTR86_families"/>
</dbReference>
<name>A0AAD4IZH1_PERFH</name>
<dbReference type="InterPro" id="IPR016024">
    <property type="entry name" value="ARM-type_fold"/>
</dbReference>
<keyword evidence="1" id="KW-0132">Cell division</keyword>
<comment type="caution">
    <text evidence="4">The sequence shown here is derived from an EMBL/GenBank/DDBJ whole genome shotgun (WGS) entry which is preliminary data.</text>
</comment>
<keyword evidence="2" id="KW-0131">Cell cycle</keyword>
<accession>A0AAD4IZH1</accession>
<dbReference type="GO" id="GO:0005829">
    <property type="term" value="C:cytosol"/>
    <property type="evidence" value="ECO:0007669"/>
    <property type="project" value="TreeGrafter"/>
</dbReference>
<reference evidence="4 5" key="1">
    <citation type="journal article" date="2021" name="Nat. Commun.">
        <title>Incipient diploidization of the medicinal plant Perilla within 10,000 years.</title>
        <authorList>
            <person name="Zhang Y."/>
            <person name="Shen Q."/>
            <person name="Leng L."/>
            <person name="Zhang D."/>
            <person name="Chen S."/>
            <person name="Shi Y."/>
            <person name="Ning Z."/>
            <person name="Chen S."/>
        </authorList>
    </citation>
    <scope>NUCLEOTIDE SEQUENCE [LARGE SCALE GENOMIC DNA]</scope>
    <source>
        <strain evidence="5">cv. PC099</strain>
    </source>
</reference>
<dbReference type="Gene3D" id="1.25.10.10">
    <property type="entry name" value="Leucine-rich Repeat Variant"/>
    <property type="match status" value="2"/>
</dbReference>
<dbReference type="Pfam" id="PF09759">
    <property type="entry name" value="Atx10homo_assoc"/>
    <property type="match status" value="1"/>
</dbReference>
<organism evidence="4 5">
    <name type="scientific">Perilla frutescens var. hirtella</name>
    <name type="common">Perilla citriodora</name>
    <name type="synonym">Perilla setoyensis</name>
    <dbReference type="NCBI Taxonomy" id="608512"/>
    <lineage>
        <taxon>Eukaryota</taxon>
        <taxon>Viridiplantae</taxon>
        <taxon>Streptophyta</taxon>
        <taxon>Embryophyta</taxon>
        <taxon>Tracheophyta</taxon>
        <taxon>Spermatophyta</taxon>
        <taxon>Magnoliopsida</taxon>
        <taxon>eudicotyledons</taxon>
        <taxon>Gunneridae</taxon>
        <taxon>Pentapetalae</taxon>
        <taxon>asterids</taxon>
        <taxon>lamiids</taxon>
        <taxon>Lamiales</taxon>
        <taxon>Lamiaceae</taxon>
        <taxon>Nepetoideae</taxon>
        <taxon>Elsholtzieae</taxon>
        <taxon>Perilla</taxon>
    </lineage>
</organism>
<gene>
    <name evidence="4" type="ORF">C2S53_012561</name>
</gene>
<dbReference type="PANTHER" id="PTHR13255:SF0">
    <property type="entry name" value="ATAXIN-10"/>
    <property type="match status" value="1"/>
</dbReference>
<dbReference type="InterPro" id="IPR011989">
    <property type="entry name" value="ARM-like"/>
</dbReference>
<evidence type="ECO:0000313" key="5">
    <source>
        <dbReference type="Proteomes" id="UP001190926"/>
    </source>
</evidence>
<feature type="domain" description="Ataxin-10" evidence="3">
    <location>
        <begin position="380"/>
        <end position="473"/>
    </location>
</feature>
<dbReference type="AlphaFoldDB" id="A0AAD4IZH1"/>
<evidence type="ECO:0000256" key="2">
    <source>
        <dbReference type="ARBA" id="ARBA00023306"/>
    </source>
</evidence>
<dbReference type="Proteomes" id="UP001190926">
    <property type="component" value="Unassembled WGS sequence"/>
</dbReference>
<protein>
    <recommendedName>
        <fullName evidence="3">Ataxin-10 domain-containing protein</fullName>
    </recommendedName>
</protein>
<evidence type="ECO:0000313" key="4">
    <source>
        <dbReference type="EMBL" id="KAH6824354.1"/>
    </source>
</evidence>
<proteinExistence type="predicted"/>
<sequence>MENVLEQLLVASNCSTLKESLERLIGIAKTSDGRLDLACKHIIIPVLRLCQSPLQISAEDLYLSIKLLRNLCAGEIKNQNLFIQQNGVVIISTLVNSMGLVSGSDNRTLHMVLQLLGNVSLAGEKHRDDVWRQIFPLGFLDIARVQGKETCDTLCMVIHTCVDGSNERSVELLGDAGLDIVVELIRTVTIVGFREHWLKLLLLKICFEDSYFSPVFSKLSPVAEAENSDKNVSRVNNFGAGQALLLSVLAEILNEQLGEIVVSNDFSLFLFGILRNSVGIVDFSTRGKSPLPTGSANVDVMGYSLSILRDISACHGPNVKKRDEEGDVVDMLVSAGLIKFLVTLLRNLEPPAIIRKATVHNNIDDSNSQPSKYQCPYRGFRRDVVAIIGNCSYQKKHVQDEVREQDGILLLLQHGVTDEENPFLREWGIWSMRCVFEGNEENQKLVAQLELQRSVSTPEIAELGLRVEVDPKTRRPKLVNA</sequence>
<dbReference type="SUPFAM" id="SSF48371">
    <property type="entry name" value="ARM repeat"/>
    <property type="match status" value="1"/>
</dbReference>
<dbReference type="EMBL" id="SDAM02000350">
    <property type="protein sequence ID" value="KAH6824354.1"/>
    <property type="molecule type" value="Genomic_DNA"/>
</dbReference>
<dbReference type="GO" id="GO:0051301">
    <property type="term" value="P:cell division"/>
    <property type="evidence" value="ECO:0007669"/>
    <property type="project" value="UniProtKB-KW"/>
</dbReference>